<dbReference type="EMBL" id="DF973539">
    <property type="protein sequence ID" value="GAU33875.1"/>
    <property type="molecule type" value="Genomic_DNA"/>
</dbReference>
<keyword evidence="3" id="KW-1185">Reference proteome</keyword>
<organism evidence="2 3">
    <name type="scientific">Trifolium subterraneum</name>
    <name type="common">Subterranean clover</name>
    <dbReference type="NCBI Taxonomy" id="3900"/>
    <lineage>
        <taxon>Eukaryota</taxon>
        <taxon>Viridiplantae</taxon>
        <taxon>Streptophyta</taxon>
        <taxon>Embryophyta</taxon>
        <taxon>Tracheophyta</taxon>
        <taxon>Spermatophyta</taxon>
        <taxon>Magnoliopsida</taxon>
        <taxon>eudicotyledons</taxon>
        <taxon>Gunneridae</taxon>
        <taxon>Pentapetalae</taxon>
        <taxon>rosids</taxon>
        <taxon>fabids</taxon>
        <taxon>Fabales</taxon>
        <taxon>Fabaceae</taxon>
        <taxon>Papilionoideae</taxon>
        <taxon>50 kb inversion clade</taxon>
        <taxon>NPAAA clade</taxon>
        <taxon>Hologalegina</taxon>
        <taxon>IRL clade</taxon>
        <taxon>Trifolieae</taxon>
        <taxon>Trifolium</taxon>
    </lineage>
</organism>
<dbReference type="AlphaFoldDB" id="A0A2Z6ND86"/>
<dbReference type="OrthoDB" id="1433347at2759"/>
<protein>
    <recommendedName>
        <fullName evidence="4">RNase H type-1 domain-containing protein</fullName>
    </recommendedName>
</protein>
<feature type="region of interest" description="Disordered" evidence="1">
    <location>
        <begin position="1"/>
        <end position="25"/>
    </location>
</feature>
<gene>
    <name evidence="2" type="ORF">TSUD_66620</name>
</gene>
<evidence type="ECO:0000256" key="1">
    <source>
        <dbReference type="SAM" id="MobiDB-lite"/>
    </source>
</evidence>
<evidence type="ECO:0000313" key="3">
    <source>
        <dbReference type="Proteomes" id="UP000242715"/>
    </source>
</evidence>
<reference evidence="3" key="1">
    <citation type="journal article" date="2017" name="Front. Plant Sci.">
        <title>Climate Clever Clovers: New Paradigm to Reduce the Environmental Footprint of Ruminants by Breeding Low Methanogenic Forages Utilizing Haplotype Variation.</title>
        <authorList>
            <person name="Kaur P."/>
            <person name="Appels R."/>
            <person name="Bayer P.E."/>
            <person name="Keeble-Gagnere G."/>
            <person name="Wang J."/>
            <person name="Hirakawa H."/>
            <person name="Shirasawa K."/>
            <person name="Vercoe P."/>
            <person name="Stefanova K."/>
            <person name="Durmic Z."/>
            <person name="Nichols P."/>
            <person name="Revell C."/>
            <person name="Isobe S.N."/>
            <person name="Edwards D."/>
            <person name="Erskine W."/>
        </authorList>
    </citation>
    <scope>NUCLEOTIDE SEQUENCE [LARGE SCALE GENOMIC DNA]</scope>
    <source>
        <strain evidence="3">cv. Daliak</strain>
    </source>
</reference>
<evidence type="ECO:0000313" key="2">
    <source>
        <dbReference type="EMBL" id="GAU33875.1"/>
    </source>
</evidence>
<name>A0A2Z6ND86_TRISU</name>
<dbReference type="PANTHER" id="PTHR35516">
    <property type="entry name" value="CYTOCHROME B6-F COMPLEX SUBUNIT 5"/>
    <property type="match status" value="1"/>
</dbReference>
<evidence type="ECO:0008006" key="4">
    <source>
        <dbReference type="Google" id="ProtNLM"/>
    </source>
</evidence>
<dbReference type="PANTHER" id="PTHR35516:SF11">
    <property type="entry name" value="CYTOCHROME B6-F COMPLEX SUBUNIT 5"/>
    <property type="match status" value="1"/>
</dbReference>
<dbReference type="Proteomes" id="UP000242715">
    <property type="component" value="Unassembled WGS sequence"/>
</dbReference>
<accession>A0A2Z6ND86</accession>
<feature type="compositionally biased region" description="Basic and acidic residues" evidence="1">
    <location>
        <begin position="12"/>
        <end position="25"/>
    </location>
</feature>
<proteinExistence type="predicted"/>
<sequence>MTSVNMQVAPNRAREDRSHITQRPREGDVNWRGLVIPSTEMFRNELLSQINVSLYHTLSERNQCADFFAKLGASLDADLLTHASSPERVRDLLRNDAMTTFFLRK</sequence>